<evidence type="ECO:0000313" key="3">
    <source>
        <dbReference type="Proteomes" id="UP000054097"/>
    </source>
</evidence>
<gene>
    <name evidence="2" type="ORF">M408DRAFT_157078</name>
</gene>
<dbReference type="AlphaFoldDB" id="A0A0C3B9S5"/>
<dbReference type="EMBL" id="KN824278">
    <property type="protein sequence ID" value="KIM33570.1"/>
    <property type="molecule type" value="Genomic_DNA"/>
</dbReference>
<feature type="region of interest" description="Disordered" evidence="1">
    <location>
        <begin position="204"/>
        <end position="326"/>
    </location>
</feature>
<evidence type="ECO:0000313" key="2">
    <source>
        <dbReference type="EMBL" id="KIM33570.1"/>
    </source>
</evidence>
<reference evidence="2 3" key="1">
    <citation type="submission" date="2014-04" db="EMBL/GenBank/DDBJ databases">
        <authorList>
            <consortium name="DOE Joint Genome Institute"/>
            <person name="Kuo A."/>
            <person name="Zuccaro A."/>
            <person name="Kohler A."/>
            <person name="Nagy L.G."/>
            <person name="Floudas D."/>
            <person name="Copeland A."/>
            <person name="Barry K.W."/>
            <person name="Cichocki N."/>
            <person name="Veneault-Fourrey C."/>
            <person name="LaButti K."/>
            <person name="Lindquist E.A."/>
            <person name="Lipzen A."/>
            <person name="Lundell T."/>
            <person name="Morin E."/>
            <person name="Murat C."/>
            <person name="Sun H."/>
            <person name="Tunlid A."/>
            <person name="Henrissat B."/>
            <person name="Grigoriev I.V."/>
            <person name="Hibbett D.S."/>
            <person name="Martin F."/>
            <person name="Nordberg H.P."/>
            <person name="Cantor M.N."/>
            <person name="Hua S.X."/>
        </authorList>
    </citation>
    <scope>NUCLEOTIDE SEQUENCE [LARGE SCALE GENOMIC DNA]</scope>
    <source>
        <strain evidence="2 3">MAFF 305830</strain>
    </source>
</reference>
<dbReference type="OrthoDB" id="3269270at2759"/>
<feature type="region of interest" description="Disordered" evidence="1">
    <location>
        <begin position="130"/>
        <end position="153"/>
    </location>
</feature>
<sequence length="326" mass="35329">MTVLQDNIYGREIPTGVRKSQVVIGRGGSGNARKSISSASTISTVSTVSSSRFLGSFSSRGTAERSEQRTRRWSSASSDFTSSINLSAYEVADSDRYDLYTIASHSTSTTESGGALSDIPSFISEYTFKTSSRPSSRSTRASNNPSRLSGQSDWLARIPRAGDSSESIPQTIHEASNIVPTQEEGSTIFRNPFASTSTRSLLIYPTNRRRPSEIAPFDEPQEDDDAVSIRATEQRRRHPQAPPSPKSPRKFPLFRKSAPRIDTSMLKPPGSYPLGGSTSRFGQSNETVNIRNNSSVSSGSPVSRRNSSSNGSRMAGLLRVGSRGDN</sequence>
<evidence type="ECO:0000256" key="1">
    <source>
        <dbReference type="SAM" id="MobiDB-lite"/>
    </source>
</evidence>
<dbReference type="Proteomes" id="UP000054097">
    <property type="component" value="Unassembled WGS sequence"/>
</dbReference>
<keyword evidence="3" id="KW-1185">Reference proteome</keyword>
<protein>
    <submittedName>
        <fullName evidence="2">Uncharacterized protein</fullName>
    </submittedName>
</protein>
<proteinExistence type="predicted"/>
<organism evidence="2 3">
    <name type="scientific">Serendipita vermifera MAFF 305830</name>
    <dbReference type="NCBI Taxonomy" id="933852"/>
    <lineage>
        <taxon>Eukaryota</taxon>
        <taxon>Fungi</taxon>
        <taxon>Dikarya</taxon>
        <taxon>Basidiomycota</taxon>
        <taxon>Agaricomycotina</taxon>
        <taxon>Agaricomycetes</taxon>
        <taxon>Sebacinales</taxon>
        <taxon>Serendipitaceae</taxon>
        <taxon>Serendipita</taxon>
    </lineage>
</organism>
<reference evidence="3" key="2">
    <citation type="submission" date="2015-01" db="EMBL/GenBank/DDBJ databases">
        <title>Evolutionary Origins and Diversification of the Mycorrhizal Mutualists.</title>
        <authorList>
            <consortium name="DOE Joint Genome Institute"/>
            <consortium name="Mycorrhizal Genomics Consortium"/>
            <person name="Kohler A."/>
            <person name="Kuo A."/>
            <person name="Nagy L.G."/>
            <person name="Floudas D."/>
            <person name="Copeland A."/>
            <person name="Barry K.W."/>
            <person name="Cichocki N."/>
            <person name="Veneault-Fourrey C."/>
            <person name="LaButti K."/>
            <person name="Lindquist E.A."/>
            <person name="Lipzen A."/>
            <person name="Lundell T."/>
            <person name="Morin E."/>
            <person name="Murat C."/>
            <person name="Riley R."/>
            <person name="Ohm R."/>
            <person name="Sun H."/>
            <person name="Tunlid A."/>
            <person name="Henrissat B."/>
            <person name="Grigoriev I.V."/>
            <person name="Hibbett D.S."/>
            <person name="Martin F."/>
        </authorList>
    </citation>
    <scope>NUCLEOTIDE SEQUENCE [LARGE SCALE GENOMIC DNA]</scope>
    <source>
        <strain evidence="3">MAFF 305830</strain>
    </source>
</reference>
<dbReference type="HOGENOM" id="CLU_853016_0_0_1"/>
<feature type="compositionally biased region" description="Low complexity" evidence="1">
    <location>
        <begin position="130"/>
        <end position="147"/>
    </location>
</feature>
<feature type="compositionally biased region" description="Polar residues" evidence="1">
    <location>
        <begin position="276"/>
        <end position="290"/>
    </location>
</feature>
<accession>A0A0C3B9S5</accession>
<feature type="compositionally biased region" description="Low complexity" evidence="1">
    <location>
        <begin position="291"/>
        <end position="313"/>
    </location>
</feature>
<name>A0A0C3B9S5_SERVB</name>